<evidence type="ECO:0000313" key="12">
    <source>
        <dbReference type="Proteomes" id="UP000324748"/>
    </source>
</evidence>
<evidence type="ECO:0000256" key="3">
    <source>
        <dbReference type="ARBA" id="ARBA00022723"/>
    </source>
</evidence>
<dbReference type="EMBL" id="VSWC01000132">
    <property type="protein sequence ID" value="KAA1079164.1"/>
    <property type="molecule type" value="Genomic_DNA"/>
</dbReference>
<evidence type="ECO:0000256" key="8">
    <source>
        <dbReference type="SAM" id="Coils"/>
    </source>
</evidence>
<sequence length="466" mass="51478">MYLVDRKEPLPIKEVPRYQQVPEYERTISIPNTFPQTKRVLSCMMGHQSMVNSFGELSYRGIIGAAKIVILSNCGGRWISGRGTPNLKLHNLWIRGNDELTIENRQSYLLLNYIVIENDCPTHSASGYTFTIGRSDRMTRHGKNNTASSVFTHAERMMTGNGSKTQRFTSDSMVGFDACRLCLNSARDPRVDSEGHLFCHECILEHILGQKKDLKRQRAMLERMSLEEEAERKATLAAARERVLQDFERAQAGISTQTKISSNTPNTTKSSDSLSARTSAAGPRLEELTTAAERAALETLEREALASRRAKLPNFWLPSLTPSAPPTRVSALPGSQLRPLCHVSNRKGENRAHPIKLSDLVAVYFEAELTSSDSSSKKNSLKCCAGCRKALNKNTKLAVLKPCGHVVCLVCVNTLVKPNKTNLGSDDQCPKCDKPTTKVIEIEREGTGFAAGGMAQGTKFDVSFQG</sequence>
<name>A0A5B0MSW7_PUCGR</name>
<feature type="region of interest" description="Disordered" evidence="9">
    <location>
        <begin position="255"/>
        <end position="287"/>
    </location>
</feature>
<dbReference type="InterPro" id="IPR031790">
    <property type="entry name" value="Znf-NOSIP"/>
</dbReference>
<dbReference type="GO" id="GO:0005634">
    <property type="term" value="C:nucleus"/>
    <property type="evidence" value="ECO:0007669"/>
    <property type="project" value="UniProtKB-SubCell"/>
</dbReference>
<evidence type="ECO:0000256" key="5">
    <source>
        <dbReference type="ARBA" id="ARBA00022833"/>
    </source>
</evidence>
<comment type="caution">
    <text evidence="11">The sequence shown here is derived from an EMBL/GenBank/DDBJ whole genome shotgun (WGS) entry which is preliminary data.</text>
</comment>
<dbReference type="Pfam" id="PF15906">
    <property type="entry name" value="zf-NOSIP"/>
    <property type="match status" value="1"/>
</dbReference>
<reference evidence="11 12" key="1">
    <citation type="submission" date="2019-05" db="EMBL/GenBank/DDBJ databases">
        <title>Emergence of the Ug99 lineage of the wheat stem rust pathogen through somatic hybridization.</title>
        <authorList>
            <person name="Li F."/>
            <person name="Upadhyaya N.M."/>
            <person name="Sperschneider J."/>
            <person name="Matny O."/>
            <person name="Nguyen-Phuc H."/>
            <person name="Mago R."/>
            <person name="Raley C."/>
            <person name="Miller M.E."/>
            <person name="Silverstein K.A.T."/>
            <person name="Henningsen E."/>
            <person name="Hirsch C.D."/>
            <person name="Visser B."/>
            <person name="Pretorius Z.A."/>
            <person name="Steffenson B.J."/>
            <person name="Schwessinger B."/>
            <person name="Dodds P.N."/>
            <person name="Figueroa M."/>
        </authorList>
    </citation>
    <scope>NUCLEOTIDE SEQUENCE [LARGE SCALE GENOMIC DNA]</scope>
    <source>
        <strain evidence="11">21-0</strain>
    </source>
</reference>
<dbReference type="PROSITE" id="PS00518">
    <property type="entry name" value="ZF_RING_1"/>
    <property type="match status" value="1"/>
</dbReference>
<evidence type="ECO:0000259" key="10">
    <source>
        <dbReference type="PROSITE" id="PS50089"/>
    </source>
</evidence>
<dbReference type="InterPro" id="IPR013083">
    <property type="entry name" value="Znf_RING/FYVE/PHD"/>
</dbReference>
<dbReference type="GO" id="GO:0061630">
    <property type="term" value="F:ubiquitin protein ligase activity"/>
    <property type="evidence" value="ECO:0007669"/>
    <property type="project" value="InterPro"/>
</dbReference>
<keyword evidence="5" id="KW-0862">Zinc</keyword>
<keyword evidence="6" id="KW-0539">Nucleus</keyword>
<comment type="subcellular location">
    <subcellularLocation>
        <location evidence="1">Nucleus</location>
    </subcellularLocation>
</comment>
<evidence type="ECO:0000256" key="9">
    <source>
        <dbReference type="SAM" id="MobiDB-lite"/>
    </source>
</evidence>
<dbReference type="InterPro" id="IPR001841">
    <property type="entry name" value="Znf_RING"/>
</dbReference>
<dbReference type="GO" id="GO:0008270">
    <property type="term" value="F:zinc ion binding"/>
    <property type="evidence" value="ECO:0007669"/>
    <property type="project" value="UniProtKB-KW"/>
</dbReference>
<dbReference type="SMART" id="SM00184">
    <property type="entry name" value="RING"/>
    <property type="match status" value="2"/>
</dbReference>
<keyword evidence="8" id="KW-0175">Coiled coil</keyword>
<dbReference type="InterPro" id="IPR017907">
    <property type="entry name" value="Znf_RING_CS"/>
</dbReference>
<protein>
    <recommendedName>
        <fullName evidence="10">RING-type domain-containing protein</fullName>
    </recommendedName>
</protein>
<dbReference type="Gene3D" id="3.30.40.10">
    <property type="entry name" value="Zinc/RING finger domain, C3HC4 (zinc finger)"/>
    <property type="match status" value="2"/>
</dbReference>
<comment type="similarity">
    <text evidence="2">Belongs to the NOSIP family.</text>
</comment>
<dbReference type="OrthoDB" id="116827at2759"/>
<evidence type="ECO:0000256" key="2">
    <source>
        <dbReference type="ARBA" id="ARBA00008126"/>
    </source>
</evidence>
<keyword evidence="3" id="KW-0479">Metal-binding</keyword>
<keyword evidence="12" id="KW-1185">Reference proteome</keyword>
<feature type="compositionally biased region" description="Polar residues" evidence="9">
    <location>
        <begin position="255"/>
        <end position="278"/>
    </location>
</feature>
<evidence type="ECO:0000256" key="6">
    <source>
        <dbReference type="ARBA" id="ARBA00023242"/>
    </source>
</evidence>
<dbReference type="SUPFAM" id="SSF57850">
    <property type="entry name" value="RING/U-box"/>
    <property type="match status" value="2"/>
</dbReference>
<evidence type="ECO:0000256" key="4">
    <source>
        <dbReference type="ARBA" id="ARBA00022771"/>
    </source>
</evidence>
<evidence type="ECO:0000256" key="1">
    <source>
        <dbReference type="ARBA" id="ARBA00004123"/>
    </source>
</evidence>
<dbReference type="Proteomes" id="UP000324748">
    <property type="component" value="Unassembled WGS sequence"/>
</dbReference>
<dbReference type="PANTHER" id="PTHR13063">
    <property type="entry name" value="ENOS INTERACTING PROTEIN"/>
    <property type="match status" value="1"/>
</dbReference>
<evidence type="ECO:0000313" key="11">
    <source>
        <dbReference type="EMBL" id="KAA1079164.1"/>
    </source>
</evidence>
<feature type="coiled-coil region" evidence="8">
    <location>
        <begin position="204"/>
        <end position="231"/>
    </location>
</feature>
<keyword evidence="4 7" id="KW-0863">Zinc-finger</keyword>
<dbReference type="AlphaFoldDB" id="A0A5B0MSW7"/>
<dbReference type="InterPro" id="IPR016818">
    <property type="entry name" value="NOSIP"/>
</dbReference>
<organism evidence="11 12">
    <name type="scientific">Puccinia graminis f. sp. tritici</name>
    <dbReference type="NCBI Taxonomy" id="56615"/>
    <lineage>
        <taxon>Eukaryota</taxon>
        <taxon>Fungi</taxon>
        <taxon>Dikarya</taxon>
        <taxon>Basidiomycota</taxon>
        <taxon>Pucciniomycotina</taxon>
        <taxon>Pucciniomycetes</taxon>
        <taxon>Pucciniales</taxon>
        <taxon>Pucciniaceae</taxon>
        <taxon>Puccinia</taxon>
    </lineage>
</organism>
<feature type="domain" description="RING-type" evidence="10">
    <location>
        <begin position="384"/>
        <end position="433"/>
    </location>
</feature>
<proteinExistence type="inferred from homology"/>
<dbReference type="PANTHER" id="PTHR13063:SF10">
    <property type="entry name" value="NITRIC OXIDE SYNTHASE-INTERACTING PROTEIN"/>
    <property type="match status" value="1"/>
</dbReference>
<dbReference type="PROSITE" id="PS50089">
    <property type="entry name" value="ZF_RING_2"/>
    <property type="match status" value="1"/>
</dbReference>
<accession>A0A5B0MSW7</accession>
<evidence type="ECO:0000256" key="7">
    <source>
        <dbReference type="PROSITE-ProRule" id="PRU00175"/>
    </source>
</evidence>
<gene>
    <name evidence="11" type="ORF">PGT21_002213</name>
</gene>